<evidence type="ECO:0000313" key="1">
    <source>
        <dbReference type="EMBL" id="KAI3701307.1"/>
    </source>
</evidence>
<sequence length="116" mass="13391">MQELRDYVSVICGLLQDKAPFIEELEYQMQKLHKERTEAILERRLADSNDELMELEASMNATMAVLNNGGMVDSAETLRATPSMIDYHVLQAIDRYPILQIARFLVFVSMGIRRNR</sequence>
<protein>
    <submittedName>
        <fullName evidence="1">Uncharacterized protein</fullName>
    </submittedName>
</protein>
<reference evidence="2" key="1">
    <citation type="journal article" date="2022" name="Mol. Ecol. Resour.">
        <title>The genomes of chicory, endive, great burdock and yacon provide insights into Asteraceae palaeo-polyploidization history and plant inulin production.</title>
        <authorList>
            <person name="Fan W."/>
            <person name="Wang S."/>
            <person name="Wang H."/>
            <person name="Wang A."/>
            <person name="Jiang F."/>
            <person name="Liu H."/>
            <person name="Zhao H."/>
            <person name="Xu D."/>
            <person name="Zhang Y."/>
        </authorList>
    </citation>
    <scope>NUCLEOTIDE SEQUENCE [LARGE SCALE GENOMIC DNA]</scope>
    <source>
        <strain evidence="2">cv. Punajuju</strain>
    </source>
</reference>
<comment type="caution">
    <text evidence="1">The sequence shown here is derived from an EMBL/GenBank/DDBJ whole genome shotgun (WGS) entry which is preliminary data.</text>
</comment>
<dbReference type="EMBL" id="CM042016">
    <property type="protein sequence ID" value="KAI3701307.1"/>
    <property type="molecule type" value="Genomic_DNA"/>
</dbReference>
<name>A0ACB8ZUS1_CICIN</name>
<gene>
    <name evidence="1" type="ORF">L2E82_45961</name>
</gene>
<proteinExistence type="predicted"/>
<evidence type="ECO:0000313" key="2">
    <source>
        <dbReference type="Proteomes" id="UP001055811"/>
    </source>
</evidence>
<organism evidence="1 2">
    <name type="scientific">Cichorium intybus</name>
    <name type="common">Chicory</name>
    <dbReference type="NCBI Taxonomy" id="13427"/>
    <lineage>
        <taxon>Eukaryota</taxon>
        <taxon>Viridiplantae</taxon>
        <taxon>Streptophyta</taxon>
        <taxon>Embryophyta</taxon>
        <taxon>Tracheophyta</taxon>
        <taxon>Spermatophyta</taxon>
        <taxon>Magnoliopsida</taxon>
        <taxon>eudicotyledons</taxon>
        <taxon>Gunneridae</taxon>
        <taxon>Pentapetalae</taxon>
        <taxon>asterids</taxon>
        <taxon>campanulids</taxon>
        <taxon>Asterales</taxon>
        <taxon>Asteraceae</taxon>
        <taxon>Cichorioideae</taxon>
        <taxon>Cichorieae</taxon>
        <taxon>Cichoriinae</taxon>
        <taxon>Cichorium</taxon>
    </lineage>
</organism>
<accession>A0ACB8ZUS1</accession>
<keyword evidence="2" id="KW-1185">Reference proteome</keyword>
<dbReference type="Proteomes" id="UP001055811">
    <property type="component" value="Linkage Group LG08"/>
</dbReference>
<reference evidence="1 2" key="2">
    <citation type="journal article" date="2022" name="Mol. Ecol. Resour.">
        <title>The genomes of chicory, endive, great burdock and yacon provide insights into Asteraceae paleo-polyploidization history and plant inulin production.</title>
        <authorList>
            <person name="Fan W."/>
            <person name="Wang S."/>
            <person name="Wang H."/>
            <person name="Wang A."/>
            <person name="Jiang F."/>
            <person name="Liu H."/>
            <person name="Zhao H."/>
            <person name="Xu D."/>
            <person name="Zhang Y."/>
        </authorList>
    </citation>
    <scope>NUCLEOTIDE SEQUENCE [LARGE SCALE GENOMIC DNA]</scope>
    <source>
        <strain evidence="2">cv. Punajuju</strain>
        <tissue evidence="1">Leaves</tissue>
    </source>
</reference>